<comment type="caution">
    <text evidence="2">The sequence shown here is derived from an EMBL/GenBank/DDBJ whole genome shotgun (WGS) entry which is preliminary data.</text>
</comment>
<evidence type="ECO:0000313" key="2">
    <source>
        <dbReference type="EMBL" id="CAG8971363.1"/>
    </source>
</evidence>
<dbReference type="AlphaFoldDB" id="A0A9N9LC11"/>
<evidence type="ECO:0000313" key="3">
    <source>
        <dbReference type="Proteomes" id="UP000701801"/>
    </source>
</evidence>
<dbReference type="Proteomes" id="UP000701801">
    <property type="component" value="Unassembled WGS sequence"/>
</dbReference>
<evidence type="ECO:0000256" key="1">
    <source>
        <dbReference type="SAM" id="MobiDB-lite"/>
    </source>
</evidence>
<feature type="region of interest" description="Disordered" evidence="1">
    <location>
        <begin position="127"/>
        <end position="165"/>
    </location>
</feature>
<accession>A0A9N9LC11</accession>
<reference evidence="2" key="1">
    <citation type="submission" date="2021-07" db="EMBL/GenBank/DDBJ databases">
        <authorList>
            <person name="Durling M."/>
        </authorList>
    </citation>
    <scope>NUCLEOTIDE SEQUENCE</scope>
</reference>
<keyword evidence="3" id="KW-1185">Reference proteome</keyword>
<sequence>MSNKAQKYKQRILLFEAIQSYGSKIMPCSNCRRYNRKCFVLNNKSQKCGECVRRGVRCDALQSANDDLQSIRLEEERLKFERDMAFEAAMAGLARVRELEQRQQELRERGIDMVRRGLRTLDELDVAEEKERKEKEKDEEKKKMEEEAARLASLPTPSSSDPALDLGLDPAFFEAFPPDSEMWANLGFDGGTPEVPPNTG</sequence>
<dbReference type="EMBL" id="CAJVRM010000018">
    <property type="protein sequence ID" value="CAG8971363.1"/>
    <property type="molecule type" value="Genomic_DNA"/>
</dbReference>
<evidence type="ECO:0008006" key="4">
    <source>
        <dbReference type="Google" id="ProtNLM"/>
    </source>
</evidence>
<dbReference type="OrthoDB" id="3555737at2759"/>
<gene>
    <name evidence="2" type="ORF">HYALB_00006912</name>
</gene>
<name>A0A9N9LC11_9HELO</name>
<organism evidence="2 3">
    <name type="scientific">Hymenoscyphus albidus</name>
    <dbReference type="NCBI Taxonomy" id="595503"/>
    <lineage>
        <taxon>Eukaryota</taxon>
        <taxon>Fungi</taxon>
        <taxon>Dikarya</taxon>
        <taxon>Ascomycota</taxon>
        <taxon>Pezizomycotina</taxon>
        <taxon>Leotiomycetes</taxon>
        <taxon>Helotiales</taxon>
        <taxon>Helotiaceae</taxon>
        <taxon>Hymenoscyphus</taxon>
    </lineage>
</organism>
<protein>
    <recommendedName>
        <fullName evidence="4">Zn(2)-C6 fungal-type domain-containing protein</fullName>
    </recommendedName>
</protein>
<feature type="compositionally biased region" description="Basic and acidic residues" evidence="1">
    <location>
        <begin position="127"/>
        <end position="149"/>
    </location>
</feature>
<proteinExistence type="predicted"/>